<organism evidence="1 2">
    <name type="scientific">Homarus americanus</name>
    <name type="common">American lobster</name>
    <dbReference type="NCBI Taxonomy" id="6706"/>
    <lineage>
        <taxon>Eukaryota</taxon>
        <taxon>Metazoa</taxon>
        <taxon>Ecdysozoa</taxon>
        <taxon>Arthropoda</taxon>
        <taxon>Crustacea</taxon>
        <taxon>Multicrustacea</taxon>
        <taxon>Malacostraca</taxon>
        <taxon>Eumalacostraca</taxon>
        <taxon>Eucarida</taxon>
        <taxon>Decapoda</taxon>
        <taxon>Pleocyemata</taxon>
        <taxon>Astacidea</taxon>
        <taxon>Nephropoidea</taxon>
        <taxon>Nephropidae</taxon>
        <taxon>Homarus</taxon>
    </lineage>
</organism>
<protein>
    <submittedName>
        <fullName evidence="1">Uncharacterized protein</fullName>
    </submittedName>
</protein>
<sequence length="80" mass="8803">MSMFGHTPTLPLPARLSHLPPSSYYTQPLSSPSDLALLTALTALHIHSFNIIHGGETHYNQDVHTTYQNSINVAGIYTSR</sequence>
<proteinExistence type="predicted"/>
<comment type="caution">
    <text evidence="1">The sequence shown here is derived from an EMBL/GenBank/DDBJ whole genome shotgun (WGS) entry which is preliminary data.</text>
</comment>
<dbReference type="Proteomes" id="UP000747542">
    <property type="component" value="Unassembled WGS sequence"/>
</dbReference>
<gene>
    <name evidence="1" type="ORF">Hamer_G019487</name>
</gene>
<evidence type="ECO:0000313" key="1">
    <source>
        <dbReference type="EMBL" id="KAG7158471.1"/>
    </source>
</evidence>
<dbReference type="AlphaFoldDB" id="A0A8J5JM02"/>
<reference evidence="1" key="1">
    <citation type="journal article" date="2021" name="Sci. Adv.">
        <title>The American lobster genome reveals insights on longevity, neural, and immune adaptations.</title>
        <authorList>
            <person name="Polinski J.M."/>
            <person name="Zimin A.V."/>
            <person name="Clark K.F."/>
            <person name="Kohn A.B."/>
            <person name="Sadowski N."/>
            <person name="Timp W."/>
            <person name="Ptitsyn A."/>
            <person name="Khanna P."/>
            <person name="Romanova D.Y."/>
            <person name="Williams P."/>
            <person name="Greenwood S.J."/>
            <person name="Moroz L.L."/>
            <person name="Walt D.R."/>
            <person name="Bodnar A.G."/>
        </authorList>
    </citation>
    <scope>NUCLEOTIDE SEQUENCE</scope>
    <source>
        <strain evidence="1">GMGI-L3</strain>
    </source>
</reference>
<evidence type="ECO:0000313" key="2">
    <source>
        <dbReference type="Proteomes" id="UP000747542"/>
    </source>
</evidence>
<keyword evidence="2" id="KW-1185">Reference proteome</keyword>
<dbReference type="EMBL" id="JAHLQT010035076">
    <property type="protein sequence ID" value="KAG7158471.1"/>
    <property type="molecule type" value="Genomic_DNA"/>
</dbReference>
<name>A0A8J5JM02_HOMAM</name>
<accession>A0A8J5JM02</accession>